<keyword evidence="7" id="KW-1185">Reference proteome</keyword>
<organism evidence="6 7">
    <name type="scientific">Seinonella peptonophila</name>
    <dbReference type="NCBI Taxonomy" id="112248"/>
    <lineage>
        <taxon>Bacteria</taxon>
        <taxon>Bacillati</taxon>
        <taxon>Bacillota</taxon>
        <taxon>Bacilli</taxon>
        <taxon>Bacillales</taxon>
        <taxon>Thermoactinomycetaceae</taxon>
        <taxon>Seinonella</taxon>
    </lineage>
</organism>
<dbReference type="OrthoDB" id="2893048at2"/>
<evidence type="ECO:0000313" key="6">
    <source>
        <dbReference type="EMBL" id="SHF19893.1"/>
    </source>
</evidence>
<evidence type="ECO:0000256" key="3">
    <source>
        <dbReference type="ARBA" id="ARBA00022989"/>
    </source>
</evidence>
<gene>
    <name evidence="6" type="ORF">SAMN05444392_11038</name>
</gene>
<feature type="transmembrane region" description="Helical" evidence="5">
    <location>
        <begin position="7"/>
        <end position="30"/>
    </location>
</feature>
<dbReference type="AlphaFoldDB" id="A0A1M4ZPC9"/>
<dbReference type="GO" id="GO:0016020">
    <property type="term" value="C:membrane"/>
    <property type="evidence" value="ECO:0007669"/>
    <property type="project" value="UniProtKB-SubCell"/>
</dbReference>
<keyword evidence="2 5" id="KW-0812">Transmembrane</keyword>
<sequence length="133" mass="14937">MKKKFSLILRIVLGIIFVLCGIMGILNVFFEFAPAAQYTNPIANQFITGMTNTKYLPILINFINLVVGISLLVNRFVPLALILSTPFSVNIVLFHLFLDIQTIPPALVIAVINTYLLFVYIDQYKSLLRAKSS</sequence>
<dbReference type="Proteomes" id="UP000184476">
    <property type="component" value="Unassembled WGS sequence"/>
</dbReference>
<keyword evidence="3 5" id="KW-1133">Transmembrane helix</keyword>
<name>A0A1M4ZPC9_9BACL</name>
<dbReference type="RefSeq" id="WP_073155935.1">
    <property type="nucleotide sequence ID" value="NZ_FQVL01000010.1"/>
</dbReference>
<dbReference type="InterPro" id="IPR032808">
    <property type="entry name" value="DoxX"/>
</dbReference>
<evidence type="ECO:0000256" key="2">
    <source>
        <dbReference type="ARBA" id="ARBA00022692"/>
    </source>
</evidence>
<dbReference type="Pfam" id="PF07681">
    <property type="entry name" value="DoxX"/>
    <property type="match status" value="1"/>
</dbReference>
<proteinExistence type="predicted"/>
<keyword evidence="4 5" id="KW-0472">Membrane</keyword>
<accession>A0A1M4ZPC9</accession>
<reference evidence="6 7" key="1">
    <citation type="submission" date="2016-11" db="EMBL/GenBank/DDBJ databases">
        <authorList>
            <person name="Jaros S."/>
            <person name="Januszkiewicz K."/>
            <person name="Wedrychowicz H."/>
        </authorList>
    </citation>
    <scope>NUCLEOTIDE SEQUENCE [LARGE SCALE GENOMIC DNA]</scope>
    <source>
        <strain evidence="6 7">DSM 44666</strain>
    </source>
</reference>
<feature type="transmembrane region" description="Helical" evidence="5">
    <location>
        <begin position="103"/>
        <end position="121"/>
    </location>
</feature>
<protein>
    <submittedName>
        <fullName evidence="6">DoxX protein</fullName>
    </submittedName>
</protein>
<evidence type="ECO:0000313" key="7">
    <source>
        <dbReference type="Proteomes" id="UP000184476"/>
    </source>
</evidence>
<dbReference type="EMBL" id="FQVL01000010">
    <property type="protein sequence ID" value="SHF19893.1"/>
    <property type="molecule type" value="Genomic_DNA"/>
</dbReference>
<feature type="transmembrane region" description="Helical" evidence="5">
    <location>
        <begin position="55"/>
        <end position="73"/>
    </location>
</feature>
<evidence type="ECO:0000256" key="1">
    <source>
        <dbReference type="ARBA" id="ARBA00004141"/>
    </source>
</evidence>
<evidence type="ECO:0000256" key="4">
    <source>
        <dbReference type="ARBA" id="ARBA00023136"/>
    </source>
</evidence>
<feature type="transmembrane region" description="Helical" evidence="5">
    <location>
        <begin position="80"/>
        <end position="97"/>
    </location>
</feature>
<dbReference type="STRING" id="112248.SAMN05444392_11038"/>
<comment type="subcellular location">
    <subcellularLocation>
        <location evidence="1">Membrane</location>
        <topology evidence="1">Multi-pass membrane protein</topology>
    </subcellularLocation>
</comment>
<evidence type="ECO:0000256" key="5">
    <source>
        <dbReference type="SAM" id="Phobius"/>
    </source>
</evidence>